<accession>A0A9D7SWI9</accession>
<organism evidence="1 2">
    <name type="scientific">Candidatus Opimibacter skivensis</name>
    <dbReference type="NCBI Taxonomy" id="2982028"/>
    <lineage>
        <taxon>Bacteria</taxon>
        <taxon>Pseudomonadati</taxon>
        <taxon>Bacteroidota</taxon>
        <taxon>Saprospiria</taxon>
        <taxon>Saprospirales</taxon>
        <taxon>Saprospiraceae</taxon>
        <taxon>Candidatus Opimibacter</taxon>
    </lineage>
</organism>
<reference evidence="1 2" key="1">
    <citation type="submission" date="2020-10" db="EMBL/GenBank/DDBJ databases">
        <title>Connecting structure to function with the recovery of over 1000 high-quality activated sludge metagenome-assembled genomes encoding full-length rRNA genes using long-read sequencing.</title>
        <authorList>
            <person name="Singleton C.M."/>
            <person name="Petriglieri F."/>
            <person name="Kristensen J.M."/>
            <person name="Kirkegaard R.H."/>
            <person name="Michaelsen T.Y."/>
            <person name="Andersen M.H."/>
            <person name="Karst S.M."/>
            <person name="Dueholm M.S."/>
            <person name="Nielsen P.H."/>
            <person name="Albertsen M."/>
        </authorList>
    </citation>
    <scope>NUCLEOTIDE SEQUENCE [LARGE SCALE GENOMIC DNA]</scope>
    <source>
        <strain evidence="1">Ribe_18-Q3-R11-54_MAXAC.273</strain>
    </source>
</reference>
<dbReference type="EMBL" id="JADKGY010000015">
    <property type="protein sequence ID" value="MBK9983288.1"/>
    <property type="molecule type" value="Genomic_DNA"/>
</dbReference>
<gene>
    <name evidence="1" type="ORF">IPP15_12945</name>
</gene>
<proteinExistence type="predicted"/>
<protein>
    <submittedName>
        <fullName evidence="1">Uncharacterized protein</fullName>
    </submittedName>
</protein>
<sequence length="149" mass="16816">MGSEGNVVLQLGNVSEDILRDSRKFYEHGLPLSKTERVDTTVWGRVPRIPATVNAFSNEPGAREIQDVGLDGLSDAGENVVFSDYLNKVRGFLNQPCLDQVLRDPSNDDFEYFLDDQVFPSGTDLSLHDIKSLMELNEIHRHQIQVQQE</sequence>
<comment type="caution">
    <text evidence="1">The sequence shown here is derived from an EMBL/GenBank/DDBJ whole genome shotgun (WGS) entry which is preliminary data.</text>
</comment>
<evidence type="ECO:0000313" key="1">
    <source>
        <dbReference type="EMBL" id="MBK9983288.1"/>
    </source>
</evidence>
<dbReference type="Proteomes" id="UP000808337">
    <property type="component" value="Unassembled WGS sequence"/>
</dbReference>
<name>A0A9D7SWI9_9BACT</name>
<evidence type="ECO:0000313" key="2">
    <source>
        <dbReference type="Proteomes" id="UP000808337"/>
    </source>
</evidence>
<dbReference type="AlphaFoldDB" id="A0A9D7SWI9"/>